<dbReference type="EMBL" id="MU005964">
    <property type="protein sequence ID" value="KAF2862650.1"/>
    <property type="molecule type" value="Genomic_DNA"/>
</dbReference>
<gene>
    <name evidence="4" type="ORF">K470DRAFT_268620</name>
</gene>
<evidence type="ECO:0000256" key="3">
    <source>
        <dbReference type="SAM" id="MobiDB-lite"/>
    </source>
</evidence>
<name>A0A6A7C5D4_9PEZI</name>
<reference evidence="4" key="1">
    <citation type="journal article" date="2020" name="Stud. Mycol.">
        <title>101 Dothideomycetes genomes: a test case for predicting lifestyles and emergence of pathogens.</title>
        <authorList>
            <person name="Haridas S."/>
            <person name="Albert R."/>
            <person name="Binder M."/>
            <person name="Bloem J."/>
            <person name="Labutti K."/>
            <person name="Salamov A."/>
            <person name="Andreopoulos B."/>
            <person name="Baker S."/>
            <person name="Barry K."/>
            <person name="Bills G."/>
            <person name="Bluhm B."/>
            <person name="Cannon C."/>
            <person name="Castanera R."/>
            <person name="Culley D."/>
            <person name="Daum C."/>
            <person name="Ezra D."/>
            <person name="Gonzalez J."/>
            <person name="Henrissat B."/>
            <person name="Kuo A."/>
            <person name="Liang C."/>
            <person name="Lipzen A."/>
            <person name="Lutzoni F."/>
            <person name="Magnuson J."/>
            <person name="Mondo S."/>
            <person name="Nolan M."/>
            <person name="Ohm R."/>
            <person name="Pangilinan J."/>
            <person name="Park H.-J."/>
            <person name="Ramirez L."/>
            <person name="Alfaro M."/>
            <person name="Sun H."/>
            <person name="Tritt A."/>
            <person name="Yoshinaga Y."/>
            <person name="Zwiers L.-H."/>
            <person name="Turgeon B."/>
            <person name="Goodwin S."/>
            <person name="Spatafora J."/>
            <person name="Crous P."/>
            <person name="Grigoriev I."/>
        </authorList>
    </citation>
    <scope>NUCLEOTIDE SEQUENCE</scope>
    <source>
        <strain evidence="4">CBS 480.64</strain>
    </source>
</reference>
<keyword evidence="2" id="KW-0802">TPR repeat</keyword>
<dbReference type="Gene3D" id="6.10.280.230">
    <property type="match status" value="1"/>
</dbReference>
<accession>A0A6A7C5D4</accession>
<dbReference type="GO" id="GO:0005829">
    <property type="term" value="C:cytosol"/>
    <property type="evidence" value="ECO:0007669"/>
    <property type="project" value="TreeGrafter"/>
</dbReference>
<dbReference type="Proteomes" id="UP000799421">
    <property type="component" value="Unassembled WGS sequence"/>
</dbReference>
<protein>
    <recommendedName>
        <fullName evidence="6">Peroxin 20</fullName>
    </recommendedName>
</protein>
<keyword evidence="1" id="KW-0677">Repeat</keyword>
<dbReference type="GO" id="GO:0005052">
    <property type="term" value="F:peroxisome matrix targeting signal-1 binding"/>
    <property type="evidence" value="ECO:0007669"/>
    <property type="project" value="TreeGrafter"/>
</dbReference>
<evidence type="ECO:0008006" key="6">
    <source>
        <dbReference type="Google" id="ProtNLM"/>
    </source>
</evidence>
<dbReference type="PANTHER" id="PTHR10130:SF4">
    <property type="entry name" value="MICROBODY (PEROXISOME) BIOGENESIS PROTEIN PEROXIN 20 (EUROFUNG)"/>
    <property type="match status" value="1"/>
</dbReference>
<evidence type="ECO:0000256" key="1">
    <source>
        <dbReference type="ARBA" id="ARBA00022737"/>
    </source>
</evidence>
<evidence type="ECO:0000313" key="5">
    <source>
        <dbReference type="Proteomes" id="UP000799421"/>
    </source>
</evidence>
<dbReference type="GO" id="GO:0005778">
    <property type="term" value="C:peroxisomal membrane"/>
    <property type="evidence" value="ECO:0007669"/>
    <property type="project" value="TreeGrafter"/>
</dbReference>
<evidence type="ECO:0000313" key="4">
    <source>
        <dbReference type="EMBL" id="KAF2862650.1"/>
    </source>
</evidence>
<feature type="region of interest" description="Disordered" evidence="3">
    <location>
        <begin position="239"/>
        <end position="290"/>
    </location>
</feature>
<sequence>MGDALCGPSNALQQFKQHSTVDRSLQQDRLVARNVVNQGFRSQVRHDGRLDQEFEAFQAGVELPAQSGQLLPVSQQFQPQSTSWAHDFEHMHISPAAQNQSMATGWANDFGRQMAQPQPQQMQPQPQQRQTLPFHLQSQYRPMGMQHVQHHIPPPTAAPAERFDEAAFEKAFAVAESETETKPEPVVQDQDDELAATARGLLDKVSSNQSDKFRNSQFLNLMQKIADRQVRVEGDQMVENAGRSSSSIGTAPMQESRPSPLGGPHGVADSHRVIPADEQDSDTGRAERMDGQKVVDLLTEDQDAEFMMTTAVQ</sequence>
<organism evidence="4 5">
    <name type="scientific">Piedraia hortae CBS 480.64</name>
    <dbReference type="NCBI Taxonomy" id="1314780"/>
    <lineage>
        <taxon>Eukaryota</taxon>
        <taxon>Fungi</taxon>
        <taxon>Dikarya</taxon>
        <taxon>Ascomycota</taxon>
        <taxon>Pezizomycotina</taxon>
        <taxon>Dothideomycetes</taxon>
        <taxon>Dothideomycetidae</taxon>
        <taxon>Capnodiales</taxon>
        <taxon>Piedraiaceae</taxon>
        <taxon>Piedraia</taxon>
    </lineage>
</organism>
<dbReference type="OrthoDB" id="5407351at2759"/>
<evidence type="ECO:0000256" key="2">
    <source>
        <dbReference type="ARBA" id="ARBA00022803"/>
    </source>
</evidence>
<dbReference type="GO" id="GO:0016560">
    <property type="term" value="P:protein import into peroxisome matrix, docking"/>
    <property type="evidence" value="ECO:0007669"/>
    <property type="project" value="TreeGrafter"/>
</dbReference>
<proteinExistence type="predicted"/>
<dbReference type="InterPro" id="IPR024111">
    <property type="entry name" value="PEX5/PEX5L"/>
</dbReference>
<dbReference type="PANTHER" id="PTHR10130">
    <property type="entry name" value="PEROXISOMAL TARGETING SIGNAL 1 RECEPTOR PEX5"/>
    <property type="match status" value="1"/>
</dbReference>
<keyword evidence="5" id="KW-1185">Reference proteome</keyword>
<dbReference type="AlphaFoldDB" id="A0A6A7C5D4"/>